<dbReference type="KEGG" id="tun:J9260_09600"/>
<reference evidence="2" key="1">
    <citation type="submission" date="2021-04" db="EMBL/GenBank/DDBJ databases">
        <title>Genomics, taxonomy and metabolism of representatives of sulfur bacteria of the genus Thiothrix: Thiothrix fructosivorans QT, Thiothrix unzii A1T and three new species, Thiothrix subterranea sp. nov., Thiothrix litoralis sp. nov. and 'Candidatus Thiothrix anitrata' sp. nov.</title>
        <authorList>
            <person name="Ravin N.V."/>
            <person name="Smolyakov D."/>
            <person name="Rudenko T.S."/>
            <person name="Mardanov A.V."/>
            <person name="Beletsky A.V."/>
            <person name="Markov N.D."/>
            <person name="Fomenkov A.I."/>
            <person name="Roberts R.J."/>
            <person name="Karnachuk O.V."/>
            <person name="Novikov A."/>
            <person name="Grabovich M.Y."/>
        </authorList>
    </citation>
    <scope>NUCLEOTIDE SEQUENCE</scope>
    <source>
        <strain evidence="2">A1</strain>
    </source>
</reference>
<keyword evidence="3" id="KW-1185">Reference proteome</keyword>
<dbReference type="AlphaFoldDB" id="A0A975IFW7"/>
<feature type="transmembrane region" description="Helical" evidence="1">
    <location>
        <begin position="39"/>
        <end position="60"/>
    </location>
</feature>
<keyword evidence="1" id="KW-0472">Membrane</keyword>
<organism evidence="2 3">
    <name type="scientific">Thiothrix unzii</name>
    <dbReference type="NCBI Taxonomy" id="111769"/>
    <lineage>
        <taxon>Bacteria</taxon>
        <taxon>Pseudomonadati</taxon>
        <taxon>Pseudomonadota</taxon>
        <taxon>Gammaproteobacteria</taxon>
        <taxon>Thiotrichales</taxon>
        <taxon>Thiotrichaceae</taxon>
        <taxon>Thiothrix</taxon>
    </lineage>
</organism>
<dbReference type="EMBL" id="CP072793">
    <property type="protein sequence ID" value="QTR52009.1"/>
    <property type="molecule type" value="Genomic_DNA"/>
</dbReference>
<protein>
    <submittedName>
        <fullName evidence="2">Uncharacterized protein</fullName>
    </submittedName>
</protein>
<evidence type="ECO:0000256" key="1">
    <source>
        <dbReference type="SAM" id="Phobius"/>
    </source>
</evidence>
<accession>A0A975IFW7</accession>
<keyword evidence="1" id="KW-0812">Transmembrane</keyword>
<keyword evidence="1" id="KW-1133">Transmembrane helix</keyword>
<sequence>MVNNATFFKYVKIALFGWGIMLCGFAIAHFTVLDFIGKAIMWIGILLGWWGVGKATQIFFRARFK</sequence>
<evidence type="ECO:0000313" key="3">
    <source>
        <dbReference type="Proteomes" id="UP000672009"/>
    </source>
</evidence>
<dbReference type="RefSeq" id="WP_210217575.1">
    <property type="nucleotide sequence ID" value="NZ_CP072793.1"/>
</dbReference>
<dbReference type="Proteomes" id="UP000672009">
    <property type="component" value="Chromosome"/>
</dbReference>
<gene>
    <name evidence="2" type="ORF">J9260_09600</name>
</gene>
<evidence type="ECO:0000313" key="2">
    <source>
        <dbReference type="EMBL" id="QTR52009.1"/>
    </source>
</evidence>
<feature type="transmembrane region" description="Helical" evidence="1">
    <location>
        <begin position="12"/>
        <end position="33"/>
    </location>
</feature>
<name>A0A975IFW7_9GAMM</name>
<proteinExistence type="predicted"/>